<reference evidence="2" key="1">
    <citation type="submission" date="2016-04" db="EMBL/GenBank/DDBJ databases">
        <title>The genome sequence project of a novel Fervidobacterium isolate from a hot spring in Thailand.</title>
        <authorList>
            <person name="Gonzalez J.M."/>
            <person name="Cuecas A."/>
            <person name="Kanoksilapatham W."/>
        </authorList>
    </citation>
    <scope>NUCLEOTIDE SEQUENCE [LARGE SCALE GENOMIC DNA]</scope>
    <source>
        <strain evidence="2">FC2004</strain>
    </source>
</reference>
<gene>
    <name evidence="1" type="ORF">A4H02_06100</name>
</gene>
<dbReference type="STRING" id="1008305.A4H02_06100"/>
<comment type="caution">
    <text evidence="1">The sequence shown here is derived from an EMBL/GenBank/DDBJ whole genome shotgun (WGS) entry which is preliminary data.</text>
</comment>
<proteinExistence type="predicted"/>
<dbReference type="Proteomes" id="UP000094570">
    <property type="component" value="Unassembled WGS sequence"/>
</dbReference>
<keyword evidence="2" id="KW-1185">Reference proteome</keyword>
<protein>
    <submittedName>
        <fullName evidence="1">Uncharacterized protein</fullName>
    </submittedName>
</protein>
<sequence length="479" mass="54971">MPKHDSHGKPIRKIGSISWIFLLVSAFSYALTFNVATSFKLGDSLFGLYNGYSATTSTEVRFLIVHRTANLDFNISVLAKNDRHYSDPFMDSYYAGFYFDFGNNYVTFNLNPLCVTLGKGQRGDLVDSPYSLFVSPTHLPRNFIELKYEDERFIYISRWTELTNLKSDGLPAQERFRGANFKSYALKVGNFRFGYEEVNVYVGKAFNFEFFANPAPGFFIQYVNDAGRPYAEGIGESNFIMGFFADYKVQGFYAYSQLLIDDINMNRFLKPNEFQNPDKIAWSLGTRFDTIYGRLAFYHAGATKYTFQPSGEFGNNKFYGYTVYTDFRYKQQDGKDTILPLELLYMGYKYGENNVAFNLEYEPESMFGIRGAKFGVEYVLLGERSPVNAWGEYSNPPAGTHLLSEPTLERRLILSALIPCKVFNWLTLKLTTQLGYVWNRSVPVNVENDQTKRPILRPEPGNNAPIFLLSLMIDMSLNW</sequence>
<accession>A0A1E3G240</accession>
<evidence type="ECO:0000313" key="1">
    <source>
        <dbReference type="EMBL" id="ODN30311.1"/>
    </source>
</evidence>
<evidence type="ECO:0000313" key="2">
    <source>
        <dbReference type="Proteomes" id="UP000094570"/>
    </source>
</evidence>
<organism evidence="1 2">
    <name type="scientific">Fervidobacterium thailandense</name>
    <dbReference type="NCBI Taxonomy" id="1008305"/>
    <lineage>
        <taxon>Bacteria</taxon>
        <taxon>Thermotogati</taxon>
        <taxon>Thermotogota</taxon>
        <taxon>Thermotogae</taxon>
        <taxon>Thermotogales</taxon>
        <taxon>Fervidobacteriaceae</taxon>
        <taxon>Fervidobacterium</taxon>
    </lineage>
</organism>
<name>A0A1E3G240_9BACT</name>
<dbReference type="AlphaFoldDB" id="A0A1E3G240"/>
<dbReference type="EMBL" id="LWAF01000008">
    <property type="protein sequence ID" value="ODN30311.1"/>
    <property type="molecule type" value="Genomic_DNA"/>
</dbReference>